<evidence type="ECO:0000313" key="1">
    <source>
        <dbReference type="EMBL" id="PYC77712.1"/>
    </source>
</evidence>
<name>A0A2V4N4D6_9ACTN</name>
<sequence>MVRPLLGGALLGAGTAGGVVAAALLGGRRPGRELPSVPDWFSTEALEGFPMDAVRPLLHRPAAPSLNRLYTAWVLARRGHDALWLSTHLELPAETARLLTTAANRD</sequence>
<proteinExistence type="predicted"/>
<dbReference type="OrthoDB" id="4249623at2"/>
<dbReference type="AlphaFoldDB" id="A0A2V4N4D6"/>
<keyword evidence="2" id="KW-1185">Reference proteome</keyword>
<reference evidence="1 2" key="1">
    <citation type="submission" date="2018-03" db="EMBL/GenBank/DDBJ databases">
        <title>Bioinformatic expansion and discovery of thiopeptide antibiotics.</title>
        <authorList>
            <person name="Schwalen C.J."/>
            <person name="Hudson G.A."/>
            <person name="Mitchell D.A."/>
        </authorList>
    </citation>
    <scope>NUCLEOTIDE SEQUENCE [LARGE SCALE GENOMIC DNA]</scope>
    <source>
        <strain evidence="1 2">ATCC 21389</strain>
    </source>
</reference>
<accession>A0A2V4N4D6</accession>
<comment type="caution">
    <text evidence="1">The sequence shown here is derived from an EMBL/GenBank/DDBJ whole genome shotgun (WGS) entry which is preliminary data.</text>
</comment>
<dbReference type="Proteomes" id="UP000248039">
    <property type="component" value="Unassembled WGS sequence"/>
</dbReference>
<gene>
    <name evidence="1" type="ORF">C7C46_18130</name>
</gene>
<dbReference type="RefSeq" id="WP_110670904.1">
    <property type="nucleotide sequence ID" value="NZ_PYBW01000057.1"/>
</dbReference>
<protein>
    <submittedName>
        <fullName evidence="1">Uncharacterized protein</fullName>
    </submittedName>
</protein>
<dbReference type="EMBL" id="PYBW01000057">
    <property type="protein sequence ID" value="PYC77712.1"/>
    <property type="molecule type" value="Genomic_DNA"/>
</dbReference>
<evidence type="ECO:0000313" key="2">
    <source>
        <dbReference type="Proteomes" id="UP000248039"/>
    </source>
</evidence>
<organism evidence="1 2">
    <name type="scientific">Streptomyces tateyamensis</name>
    <dbReference type="NCBI Taxonomy" id="565073"/>
    <lineage>
        <taxon>Bacteria</taxon>
        <taxon>Bacillati</taxon>
        <taxon>Actinomycetota</taxon>
        <taxon>Actinomycetes</taxon>
        <taxon>Kitasatosporales</taxon>
        <taxon>Streptomycetaceae</taxon>
        <taxon>Streptomyces</taxon>
    </lineage>
</organism>